<dbReference type="CDD" id="cd06267">
    <property type="entry name" value="PBP1_LacI_sugar_binding-like"/>
    <property type="match status" value="1"/>
</dbReference>
<dbReference type="InterPro" id="IPR028082">
    <property type="entry name" value="Peripla_BP_I"/>
</dbReference>
<organism evidence="5 6">
    <name type="scientific">Streptomyces glaucosporus</name>
    <dbReference type="NCBI Taxonomy" id="284044"/>
    <lineage>
        <taxon>Bacteria</taxon>
        <taxon>Bacillati</taxon>
        <taxon>Actinomycetota</taxon>
        <taxon>Actinomycetes</taxon>
        <taxon>Kitasatosporales</taxon>
        <taxon>Streptomycetaceae</taxon>
        <taxon>Streptomyces</taxon>
    </lineage>
</organism>
<keyword evidence="6" id="KW-1185">Reference proteome</keyword>
<dbReference type="Proteomes" id="UP001500058">
    <property type="component" value="Unassembled WGS sequence"/>
</dbReference>
<dbReference type="PANTHER" id="PTHR30146">
    <property type="entry name" value="LACI-RELATED TRANSCRIPTIONAL REPRESSOR"/>
    <property type="match status" value="1"/>
</dbReference>
<dbReference type="Gene3D" id="3.40.50.2300">
    <property type="match status" value="2"/>
</dbReference>
<dbReference type="InterPro" id="IPR046335">
    <property type="entry name" value="LacI/GalR-like_sensor"/>
</dbReference>
<dbReference type="PANTHER" id="PTHR30146:SF155">
    <property type="entry name" value="ALANINE RACEMASE"/>
    <property type="match status" value="1"/>
</dbReference>
<evidence type="ECO:0000256" key="2">
    <source>
        <dbReference type="ARBA" id="ARBA00023125"/>
    </source>
</evidence>
<evidence type="ECO:0000313" key="5">
    <source>
        <dbReference type="EMBL" id="GAA2403842.1"/>
    </source>
</evidence>
<feature type="domain" description="Transcriptional regulator LacI/GalR-like sensor" evidence="4">
    <location>
        <begin position="139"/>
        <end position="295"/>
    </location>
</feature>
<dbReference type="Pfam" id="PF13377">
    <property type="entry name" value="Peripla_BP_3"/>
    <property type="match status" value="1"/>
</dbReference>
<sequence>MNASEHGMTTGTEFSGAVGLVLARPARLLGVEPFFMEFIAGIEERLAERGLSVLLHVVGTQEAEIAAYRRWAAQGLVDTVVVVNRTVDDKRLPVLRELGLPAVLVGAGSDDAGDAADGGGPGMPAVRTDDAGPVREALAHLLDLGHRRIARVSGPAALLHTRARTAALVEGCREVGVEPVVVEGDYSDEAGARLTEELLRRPEPPTAILYDNDVMAVAGLGAAQRMGVSVPDRLSLIAWDDSTMCRLASPPLTTMSVDVHQYGVLVAESVLELVDGRPVAERWSPTARCVPRGSTARCTVPSATA</sequence>
<reference evidence="6" key="1">
    <citation type="journal article" date="2019" name="Int. J. Syst. Evol. Microbiol.">
        <title>The Global Catalogue of Microorganisms (GCM) 10K type strain sequencing project: providing services to taxonomists for standard genome sequencing and annotation.</title>
        <authorList>
            <consortium name="The Broad Institute Genomics Platform"/>
            <consortium name="The Broad Institute Genome Sequencing Center for Infectious Disease"/>
            <person name="Wu L."/>
            <person name="Ma J."/>
        </authorList>
    </citation>
    <scope>NUCLEOTIDE SEQUENCE [LARGE SCALE GENOMIC DNA]</scope>
    <source>
        <strain evidence="6">JCM 6921</strain>
    </source>
</reference>
<accession>A0ABP5VI16</accession>
<name>A0ABP5VI16_9ACTN</name>
<keyword evidence="2" id="KW-0238">DNA-binding</keyword>
<keyword evidence="3" id="KW-0804">Transcription</keyword>
<evidence type="ECO:0000313" key="6">
    <source>
        <dbReference type="Proteomes" id="UP001500058"/>
    </source>
</evidence>
<dbReference type="SUPFAM" id="SSF53822">
    <property type="entry name" value="Periplasmic binding protein-like I"/>
    <property type="match status" value="1"/>
</dbReference>
<keyword evidence="1" id="KW-0805">Transcription regulation</keyword>
<evidence type="ECO:0000259" key="4">
    <source>
        <dbReference type="Pfam" id="PF13377"/>
    </source>
</evidence>
<gene>
    <name evidence="5" type="ORF">GCM10010420_34000</name>
</gene>
<protein>
    <submittedName>
        <fullName evidence="5">Substrate-binding domain-containing protein</fullName>
    </submittedName>
</protein>
<dbReference type="EMBL" id="BAAATJ010000015">
    <property type="protein sequence ID" value="GAA2403842.1"/>
    <property type="molecule type" value="Genomic_DNA"/>
</dbReference>
<proteinExistence type="predicted"/>
<evidence type="ECO:0000256" key="1">
    <source>
        <dbReference type="ARBA" id="ARBA00023015"/>
    </source>
</evidence>
<comment type="caution">
    <text evidence="5">The sequence shown here is derived from an EMBL/GenBank/DDBJ whole genome shotgun (WGS) entry which is preliminary data.</text>
</comment>
<evidence type="ECO:0000256" key="3">
    <source>
        <dbReference type="ARBA" id="ARBA00023163"/>
    </source>
</evidence>